<feature type="domain" description="YknX-like beta-barrel" evidence="6">
    <location>
        <begin position="264"/>
        <end position="343"/>
    </location>
</feature>
<evidence type="ECO:0000313" key="7">
    <source>
        <dbReference type="EMBL" id="EHL06741.1"/>
    </source>
</evidence>
<dbReference type="InterPro" id="IPR058647">
    <property type="entry name" value="BSH_CzcB-like"/>
</dbReference>
<name>G9XNP1_DESHA</name>
<dbReference type="Pfam" id="PF25973">
    <property type="entry name" value="BSH_CzcB"/>
    <property type="match status" value="1"/>
</dbReference>
<feature type="transmembrane region" description="Helical" evidence="3">
    <location>
        <begin position="37"/>
        <end position="54"/>
    </location>
</feature>
<keyword evidence="2" id="KW-0175">Coiled coil</keyword>
<dbReference type="InterPro" id="IPR006143">
    <property type="entry name" value="RND_pump_MFP"/>
</dbReference>
<dbReference type="Gene3D" id="2.40.30.170">
    <property type="match status" value="1"/>
</dbReference>
<gene>
    <name evidence="7" type="ORF">HMPREF0322_02584</name>
</gene>
<dbReference type="HOGENOM" id="CLU_018816_19_0_9"/>
<evidence type="ECO:0000313" key="8">
    <source>
        <dbReference type="Proteomes" id="UP000004416"/>
    </source>
</evidence>
<protein>
    <submittedName>
        <fullName evidence="7">Efflux transporter, RND family, MFP subunit</fullName>
    </submittedName>
</protein>
<keyword evidence="3" id="KW-1133">Transmembrane helix</keyword>
<dbReference type="EMBL" id="AFZX01000068">
    <property type="protein sequence ID" value="EHL06741.1"/>
    <property type="molecule type" value="Genomic_DNA"/>
</dbReference>
<evidence type="ECO:0000259" key="6">
    <source>
        <dbReference type="Pfam" id="PF25990"/>
    </source>
</evidence>
<accession>G9XNP1</accession>
<evidence type="ECO:0000256" key="2">
    <source>
        <dbReference type="SAM" id="Coils"/>
    </source>
</evidence>
<dbReference type="NCBIfam" id="TIGR01730">
    <property type="entry name" value="RND_mfp"/>
    <property type="match status" value="1"/>
</dbReference>
<dbReference type="PANTHER" id="PTHR30469">
    <property type="entry name" value="MULTIDRUG RESISTANCE PROTEIN MDTA"/>
    <property type="match status" value="1"/>
</dbReference>
<dbReference type="GO" id="GO:0015562">
    <property type="term" value="F:efflux transmembrane transporter activity"/>
    <property type="evidence" value="ECO:0007669"/>
    <property type="project" value="TreeGrafter"/>
</dbReference>
<feature type="domain" description="CzcB-like barrel-sandwich hybrid" evidence="4">
    <location>
        <begin position="93"/>
        <end position="256"/>
    </location>
</feature>
<evidence type="ECO:0000256" key="1">
    <source>
        <dbReference type="ARBA" id="ARBA00009477"/>
    </source>
</evidence>
<dbReference type="Proteomes" id="UP000004416">
    <property type="component" value="Unassembled WGS sequence"/>
</dbReference>
<dbReference type="Gene3D" id="2.40.420.20">
    <property type="match status" value="1"/>
</dbReference>
<evidence type="ECO:0000259" key="4">
    <source>
        <dbReference type="Pfam" id="PF25973"/>
    </source>
</evidence>
<dbReference type="Gene3D" id="2.40.50.100">
    <property type="match status" value="2"/>
</dbReference>
<dbReference type="SUPFAM" id="SSF111369">
    <property type="entry name" value="HlyD-like secretion proteins"/>
    <property type="match status" value="1"/>
</dbReference>
<sequence length="425" mass="46184">MQRNYFMYQEEIMQPDASIANNVHGRGSFLRRHRKKLIVVFILLVGVLIASQVLSRQAGLIPVSAAEVVQDDFEQNVFASGKLEVKDLAEFKADTKTTVQEIPVKAGDKVSKGQIILVMDTSSLSAEASQKDLECKELRAKIINSESNIRLFQQAYDTAQKDYNNTKVLMESGAASLKELEQAGQKVTEAQENLVVEQEANLPLLKAQLEQAEVLYQKAQEKLQKATIHSPYDGTVLNLAVKAGQEVENGTLLAQIGNPAQLLIETGINEVDAALLKVGDQVEITNSALLKEPLLGSIETIAPTAEVVATSQGEQTQVKIRISVPATEGESPLKPGFNVNLKVILQQKEQALLVPLEAVIEGEGQKLVYVVGQDGIVSEKEVQTGLSNELFMEIVAGLQVGEKVILNPDGQIKDGVQVIVNAQSN</sequence>
<organism evidence="7 8">
    <name type="scientific">Desulfitobacterium hafniense DP7</name>
    <dbReference type="NCBI Taxonomy" id="537010"/>
    <lineage>
        <taxon>Bacteria</taxon>
        <taxon>Bacillati</taxon>
        <taxon>Bacillota</taxon>
        <taxon>Clostridia</taxon>
        <taxon>Eubacteriales</taxon>
        <taxon>Desulfitobacteriaceae</taxon>
        <taxon>Desulfitobacterium</taxon>
    </lineage>
</organism>
<proteinExistence type="inferred from homology"/>
<feature type="domain" description="YknX-like C-terminal permuted SH3-like" evidence="5">
    <location>
        <begin position="352"/>
        <end position="420"/>
    </location>
</feature>
<dbReference type="Pfam" id="PF25990">
    <property type="entry name" value="Beta-barrel_YknX"/>
    <property type="match status" value="1"/>
</dbReference>
<dbReference type="AlphaFoldDB" id="G9XNP1"/>
<feature type="coiled-coil region" evidence="2">
    <location>
        <begin position="180"/>
        <end position="229"/>
    </location>
</feature>
<keyword evidence="3" id="KW-0812">Transmembrane</keyword>
<comment type="similarity">
    <text evidence="1">Belongs to the membrane fusion protein (MFP) (TC 8.A.1) family.</text>
</comment>
<dbReference type="InterPro" id="IPR058636">
    <property type="entry name" value="Beta-barrel_YknX"/>
</dbReference>
<dbReference type="PATRIC" id="fig|537010.4.peg.2422"/>
<dbReference type="GO" id="GO:1990281">
    <property type="term" value="C:efflux pump complex"/>
    <property type="evidence" value="ECO:0007669"/>
    <property type="project" value="TreeGrafter"/>
</dbReference>
<evidence type="ECO:0000256" key="3">
    <source>
        <dbReference type="SAM" id="Phobius"/>
    </source>
</evidence>
<dbReference type="Pfam" id="PF25989">
    <property type="entry name" value="YknX_C"/>
    <property type="match status" value="1"/>
</dbReference>
<comment type="caution">
    <text evidence="7">The sequence shown here is derived from an EMBL/GenBank/DDBJ whole genome shotgun (WGS) entry which is preliminary data.</text>
</comment>
<reference evidence="7 8" key="1">
    <citation type="submission" date="2011-08" db="EMBL/GenBank/DDBJ databases">
        <authorList>
            <person name="Weinstock G."/>
            <person name="Sodergren E."/>
            <person name="Clifton S."/>
            <person name="Fulton L."/>
            <person name="Fulton B."/>
            <person name="Courtney L."/>
            <person name="Fronick C."/>
            <person name="Harrison M."/>
            <person name="Strong C."/>
            <person name="Farmer C."/>
            <person name="Delahaunty K."/>
            <person name="Markovic C."/>
            <person name="Hall O."/>
            <person name="Minx P."/>
            <person name="Tomlinson C."/>
            <person name="Mitreva M."/>
            <person name="Hou S."/>
            <person name="Chen J."/>
            <person name="Wollam A."/>
            <person name="Pepin K.H."/>
            <person name="Johnson M."/>
            <person name="Bhonagiri V."/>
            <person name="Zhang X."/>
            <person name="Suruliraj S."/>
            <person name="Warren W."/>
            <person name="Chinwalla A."/>
            <person name="Mardis E.R."/>
            <person name="Wilson R.K."/>
        </authorList>
    </citation>
    <scope>NUCLEOTIDE SEQUENCE [LARGE SCALE GENOMIC DNA]</scope>
    <source>
        <strain evidence="7 8">DP7</strain>
    </source>
</reference>
<dbReference type="InterPro" id="IPR058637">
    <property type="entry name" value="YknX-like_C"/>
</dbReference>
<evidence type="ECO:0000259" key="5">
    <source>
        <dbReference type="Pfam" id="PF25989"/>
    </source>
</evidence>
<keyword evidence="3" id="KW-0472">Membrane</keyword>